<evidence type="ECO:0000313" key="2">
    <source>
        <dbReference type="EMBL" id="CAF0815630.1"/>
    </source>
</evidence>
<gene>
    <name evidence="2" type="ORF">IZO911_LOCUS7709</name>
</gene>
<evidence type="ECO:0000256" key="1">
    <source>
        <dbReference type="SAM" id="MobiDB-lite"/>
    </source>
</evidence>
<feature type="region of interest" description="Disordered" evidence="1">
    <location>
        <begin position="194"/>
        <end position="214"/>
    </location>
</feature>
<feature type="region of interest" description="Disordered" evidence="1">
    <location>
        <begin position="126"/>
        <end position="152"/>
    </location>
</feature>
<name>A0A813TPS9_9BILA</name>
<sequence>MNSIGQTTELPDYSCNEDDVSIQFALLSSSHSAWNSISNCSLQQCNISLNDSDNCLSSSTPCFDYRTINNISYCAPAILCSILERCDNITQTCSSNDSVCVINSCCSSQAVCLPLLATHMCERASTSTSTSSTSSTNSTSSTSTSTSSSTTSTTSSKLKILEDITRNIFRLIRLFPLLINDDFIFCHLATSTTSTSTSTASTSRTSTSTTSTTSTTSVTISTTTTMTTQNSKVNSLSNNNITDNTWTLFNCTYMSAISGNLTLKFTMTPSNKHDWYLDDASVKDPSSVEMLTNGDFESSPTLIGWYTGSGGAISSTQSHSPSHSFYASSNSVWISQSFNALSGVIYNVSYWIYFERTSNGNDPSAVLDVTIN</sequence>
<organism evidence="2 3">
    <name type="scientific">Adineta steineri</name>
    <dbReference type="NCBI Taxonomy" id="433720"/>
    <lineage>
        <taxon>Eukaryota</taxon>
        <taxon>Metazoa</taxon>
        <taxon>Spiralia</taxon>
        <taxon>Gnathifera</taxon>
        <taxon>Rotifera</taxon>
        <taxon>Eurotatoria</taxon>
        <taxon>Bdelloidea</taxon>
        <taxon>Adinetida</taxon>
        <taxon>Adinetidae</taxon>
        <taxon>Adineta</taxon>
    </lineage>
</organism>
<dbReference type="AlphaFoldDB" id="A0A813TPS9"/>
<dbReference type="Proteomes" id="UP000663860">
    <property type="component" value="Unassembled WGS sequence"/>
</dbReference>
<reference evidence="2" key="1">
    <citation type="submission" date="2021-02" db="EMBL/GenBank/DDBJ databases">
        <authorList>
            <person name="Nowell W R."/>
        </authorList>
    </citation>
    <scope>NUCLEOTIDE SEQUENCE</scope>
</reference>
<evidence type="ECO:0000313" key="3">
    <source>
        <dbReference type="Proteomes" id="UP000663860"/>
    </source>
</evidence>
<comment type="caution">
    <text evidence="2">The sequence shown here is derived from an EMBL/GenBank/DDBJ whole genome shotgun (WGS) entry which is preliminary data.</text>
</comment>
<dbReference type="EMBL" id="CAJNOE010000051">
    <property type="protein sequence ID" value="CAF0815630.1"/>
    <property type="molecule type" value="Genomic_DNA"/>
</dbReference>
<protein>
    <submittedName>
        <fullName evidence="2">Uncharacterized protein</fullName>
    </submittedName>
</protein>
<proteinExistence type="predicted"/>
<accession>A0A813TPS9</accession>
<dbReference type="Gene3D" id="2.60.120.260">
    <property type="entry name" value="Galactose-binding domain-like"/>
    <property type="match status" value="1"/>
</dbReference>